<dbReference type="SUPFAM" id="SSF54001">
    <property type="entry name" value="Cysteine proteinases"/>
    <property type="match status" value="1"/>
</dbReference>
<feature type="signal peptide" evidence="5">
    <location>
        <begin position="1"/>
        <end position="19"/>
    </location>
</feature>
<accession>A0A917CW44</accession>
<dbReference type="GO" id="GO:0008234">
    <property type="term" value="F:cysteine-type peptidase activity"/>
    <property type="evidence" value="ECO:0007669"/>
    <property type="project" value="UniProtKB-KW"/>
</dbReference>
<comment type="similarity">
    <text evidence="1">Belongs to the peptidase C40 family.</text>
</comment>
<evidence type="ECO:0000256" key="1">
    <source>
        <dbReference type="ARBA" id="ARBA00007074"/>
    </source>
</evidence>
<reference evidence="8" key="1">
    <citation type="journal article" date="2014" name="Int. J. Syst. Evol. Microbiol.">
        <title>Complete genome sequence of Corynebacterium casei LMG S-19264T (=DSM 44701T), isolated from a smear-ripened cheese.</title>
        <authorList>
            <consortium name="US DOE Joint Genome Institute (JGI-PGF)"/>
            <person name="Walter F."/>
            <person name="Albersmeier A."/>
            <person name="Kalinowski J."/>
            <person name="Ruckert C."/>
        </authorList>
    </citation>
    <scope>NUCLEOTIDE SEQUENCE</scope>
    <source>
        <strain evidence="8">CGMCC 1.12987</strain>
    </source>
</reference>
<reference evidence="8" key="2">
    <citation type="submission" date="2020-09" db="EMBL/GenBank/DDBJ databases">
        <authorList>
            <person name="Sun Q."/>
            <person name="Zhou Y."/>
        </authorList>
    </citation>
    <scope>NUCLEOTIDE SEQUENCE</scope>
    <source>
        <strain evidence="8">CGMCC 1.12987</strain>
    </source>
</reference>
<feature type="chain" id="PRO_5038569354" description="Hydrolase Nlp/P60" evidence="5">
    <location>
        <begin position="20"/>
        <end position="240"/>
    </location>
</feature>
<proteinExistence type="inferred from homology"/>
<feature type="domain" description="SH3b" evidence="6">
    <location>
        <begin position="29"/>
        <end position="95"/>
    </location>
</feature>
<dbReference type="RefSeq" id="WP_188530541.1">
    <property type="nucleotide sequence ID" value="NZ_BMGR01000004.1"/>
</dbReference>
<dbReference type="Gene3D" id="2.30.30.40">
    <property type="entry name" value="SH3 Domains"/>
    <property type="match status" value="1"/>
</dbReference>
<comment type="caution">
    <text evidence="8">The sequence shown here is derived from an EMBL/GenBank/DDBJ whole genome shotgun (WGS) entry which is preliminary data.</text>
</comment>
<protein>
    <recommendedName>
        <fullName evidence="10">Hydrolase Nlp/P60</fullName>
    </recommendedName>
</protein>
<dbReference type="Proteomes" id="UP000644756">
    <property type="component" value="Unassembled WGS sequence"/>
</dbReference>
<keyword evidence="3" id="KW-0378">Hydrolase</keyword>
<dbReference type="EMBL" id="BMGR01000004">
    <property type="protein sequence ID" value="GGF99662.1"/>
    <property type="molecule type" value="Genomic_DNA"/>
</dbReference>
<dbReference type="PANTHER" id="PTHR47053">
    <property type="entry name" value="MUREIN DD-ENDOPEPTIDASE MEPH-RELATED"/>
    <property type="match status" value="1"/>
</dbReference>
<dbReference type="Pfam" id="PF08239">
    <property type="entry name" value="SH3_3"/>
    <property type="match status" value="1"/>
</dbReference>
<evidence type="ECO:0000313" key="9">
    <source>
        <dbReference type="Proteomes" id="UP000644756"/>
    </source>
</evidence>
<keyword evidence="4" id="KW-0788">Thiol protease</keyword>
<evidence type="ECO:0000313" key="8">
    <source>
        <dbReference type="EMBL" id="GGF99662.1"/>
    </source>
</evidence>
<name>A0A917CW44_9BACL</name>
<keyword evidence="2" id="KW-0645">Protease</keyword>
<dbReference type="Gene3D" id="3.90.1720.10">
    <property type="entry name" value="endopeptidase domain like (from Nostoc punctiforme)"/>
    <property type="match status" value="1"/>
</dbReference>
<evidence type="ECO:0000256" key="4">
    <source>
        <dbReference type="ARBA" id="ARBA00022807"/>
    </source>
</evidence>
<sequence length="240" mass="26534">MKKEILLALSLFVAAPAAAPLIAPNHAAAASSYETQVKWGVNFRSDPSSSAYIFRKIPKGEKIHVIGKVNSYWYKIKVQDGTIGYISTDPKYTNYNSSPSRSTSNTGSVSSGAVSGKADRVIADARALIGRVDYQFGVRNPARLIFDCSSFTEYVFEKNGVDMKWGTKQQQYQGSAVSKSNLKKGDLIFFWTSKKNIVNHVGIYIGNGQFIHNSPSNNVAINSLNTGYWKDKYIKARRVL</sequence>
<feature type="domain" description="NlpC/P60" evidence="7">
    <location>
        <begin position="115"/>
        <end position="240"/>
    </location>
</feature>
<evidence type="ECO:0000256" key="5">
    <source>
        <dbReference type="SAM" id="SignalP"/>
    </source>
</evidence>
<dbReference type="InterPro" id="IPR038765">
    <property type="entry name" value="Papain-like_cys_pep_sf"/>
</dbReference>
<evidence type="ECO:0000256" key="2">
    <source>
        <dbReference type="ARBA" id="ARBA00022670"/>
    </source>
</evidence>
<dbReference type="Pfam" id="PF00877">
    <property type="entry name" value="NLPC_P60"/>
    <property type="match status" value="1"/>
</dbReference>
<dbReference type="InterPro" id="IPR036028">
    <property type="entry name" value="SH3-like_dom_sf"/>
</dbReference>
<dbReference type="PROSITE" id="PS51781">
    <property type="entry name" value="SH3B"/>
    <property type="match status" value="1"/>
</dbReference>
<evidence type="ECO:0008006" key="10">
    <source>
        <dbReference type="Google" id="ProtNLM"/>
    </source>
</evidence>
<gene>
    <name evidence="8" type="ORF">GCM10010916_16140</name>
</gene>
<dbReference type="InterPro" id="IPR003646">
    <property type="entry name" value="SH3-like_bac-type"/>
</dbReference>
<dbReference type="PROSITE" id="PS51935">
    <property type="entry name" value="NLPC_P60"/>
    <property type="match status" value="1"/>
</dbReference>
<dbReference type="PANTHER" id="PTHR47053:SF1">
    <property type="entry name" value="MUREIN DD-ENDOPEPTIDASE MEPH-RELATED"/>
    <property type="match status" value="1"/>
</dbReference>
<dbReference type="InterPro" id="IPR051202">
    <property type="entry name" value="Peptidase_C40"/>
</dbReference>
<dbReference type="GO" id="GO:0006508">
    <property type="term" value="P:proteolysis"/>
    <property type="evidence" value="ECO:0007669"/>
    <property type="project" value="UniProtKB-KW"/>
</dbReference>
<dbReference type="CDD" id="cd00174">
    <property type="entry name" value="SH3"/>
    <property type="match status" value="1"/>
</dbReference>
<keyword evidence="5" id="KW-0732">Signal</keyword>
<organism evidence="8 9">
    <name type="scientific">Paenibacillus abyssi</name>
    <dbReference type="NCBI Taxonomy" id="1340531"/>
    <lineage>
        <taxon>Bacteria</taxon>
        <taxon>Bacillati</taxon>
        <taxon>Bacillota</taxon>
        <taxon>Bacilli</taxon>
        <taxon>Bacillales</taxon>
        <taxon>Paenibacillaceae</taxon>
        <taxon>Paenibacillus</taxon>
    </lineage>
</organism>
<keyword evidence="9" id="KW-1185">Reference proteome</keyword>
<evidence type="ECO:0000259" key="7">
    <source>
        <dbReference type="PROSITE" id="PS51935"/>
    </source>
</evidence>
<dbReference type="InterPro" id="IPR000064">
    <property type="entry name" value="NLP_P60_dom"/>
</dbReference>
<dbReference type="SUPFAM" id="SSF50044">
    <property type="entry name" value="SH3-domain"/>
    <property type="match status" value="1"/>
</dbReference>
<evidence type="ECO:0000256" key="3">
    <source>
        <dbReference type="ARBA" id="ARBA00022801"/>
    </source>
</evidence>
<dbReference type="AlphaFoldDB" id="A0A917CW44"/>
<evidence type="ECO:0000259" key="6">
    <source>
        <dbReference type="PROSITE" id="PS51781"/>
    </source>
</evidence>